<dbReference type="InterPro" id="IPR036388">
    <property type="entry name" value="WH-like_DNA-bd_sf"/>
</dbReference>
<dbReference type="Gene3D" id="3.90.79.10">
    <property type="entry name" value="Nucleoside Triphosphate Pyrophosphohydrolase"/>
    <property type="match status" value="1"/>
</dbReference>
<reference evidence="2 3" key="1">
    <citation type="submission" date="2012-08" db="EMBL/GenBank/DDBJ databases">
        <title>Whole genome shotgun sequence of Austwickia chelonae NBRC 105200.</title>
        <authorList>
            <person name="Yoshida I."/>
            <person name="Hosoyama A."/>
            <person name="Tsuchikane K."/>
            <person name="Katsumata H."/>
            <person name="Ando Y."/>
            <person name="Ohji S."/>
            <person name="Hamada M."/>
            <person name="Tamura T."/>
            <person name="Yamazoe A."/>
            <person name="Yamazaki S."/>
            <person name="Fujita N."/>
        </authorList>
    </citation>
    <scope>NUCLEOTIDE SEQUENCE [LARGE SCALE GENOMIC DNA]</scope>
    <source>
        <strain evidence="2 3">NBRC 105200</strain>
    </source>
</reference>
<name>K6ULV2_9MICO</name>
<gene>
    <name evidence="2" type="ORF">AUCHE_05_04840</name>
</gene>
<dbReference type="eggNOG" id="COG4111">
    <property type="taxonomic scope" value="Bacteria"/>
</dbReference>
<dbReference type="InterPro" id="IPR015797">
    <property type="entry name" value="NUDIX_hydrolase-like_dom_sf"/>
</dbReference>
<sequence length="319" mass="35567">MALQLLTTEVVAVVATVDSGVPQVLTVGARDGVPALPSGPLLADHRSLQAGLRAWVEQQTGLRLGFVEQLYTFADRERIGAHERMISVSYIGLTPPTEPADGAARWCPWYELFPWEDRRRVRTEAVLSELRERLSTWVRSGARAEVVADRSTRVRLAFGDGERAWHAEDCLSRYELLWEAGLLPESAGTARPGMCRDVPLEDAASPEVVGRSMRSDHRRMVATAMGRLRSTIQYRPVVFEVMQPTFTLGQLQTVVEAFSGTLLHKQNFRRLVESEELVEETGERTAATGGRPAKLVRFRADVLSERPGVGLRLPQARQR</sequence>
<evidence type="ECO:0000259" key="1">
    <source>
        <dbReference type="Pfam" id="PF21906"/>
    </source>
</evidence>
<accession>K6ULV2</accession>
<evidence type="ECO:0000313" key="3">
    <source>
        <dbReference type="Proteomes" id="UP000008495"/>
    </source>
</evidence>
<evidence type="ECO:0000313" key="2">
    <source>
        <dbReference type="EMBL" id="GAB77571.1"/>
    </source>
</evidence>
<dbReference type="InterPro" id="IPR036390">
    <property type="entry name" value="WH_DNA-bd_sf"/>
</dbReference>
<dbReference type="Pfam" id="PF21906">
    <property type="entry name" value="WHD_NrtR"/>
    <property type="match status" value="1"/>
</dbReference>
<dbReference type="PIRSF" id="PIRSF019423">
    <property type="entry name" value="NMN_biosyn"/>
    <property type="match status" value="1"/>
</dbReference>
<dbReference type="InterPro" id="IPR011213">
    <property type="entry name" value="NMN_biosyn"/>
</dbReference>
<protein>
    <recommendedName>
        <fullName evidence="1">NrtR DNA-binding winged helix domain-containing protein</fullName>
    </recommendedName>
</protein>
<comment type="caution">
    <text evidence="2">The sequence shown here is derived from an EMBL/GenBank/DDBJ whole genome shotgun (WGS) entry which is preliminary data.</text>
</comment>
<dbReference type="Proteomes" id="UP000008495">
    <property type="component" value="Unassembled WGS sequence"/>
</dbReference>
<dbReference type="SUPFAM" id="SSF46785">
    <property type="entry name" value="Winged helix' DNA-binding domain"/>
    <property type="match status" value="1"/>
</dbReference>
<dbReference type="Gene3D" id="1.10.10.10">
    <property type="entry name" value="Winged helix-like DNA-binding domain superfamily/Winged helix DNA-binding domain"/>
    <property type="match status" value="1"/>
</dbReference>
<dbReference type="AlphaFoldDB" id="K6ULV2"/>
<dbReference type="SUPFAM" id="SSF55811">
    <property type="entry name" value="Nudix"/>
    <property type="match status" value="1"/>
</dbReference>
<proteinExistence type="predicted"/>
<dbReference type="InterPro" id="IPR054105">
    <property type="entry name" value="WHD_NrtR"/>
</dbReference>
<dbReference type="RefSeq" id="WP_006502323.1">
    <property type="nucleotide sequence ID" value="NZ_BAGZ01000005.1"/>
</dbReference>
<dbReference type="EMBL" id="BAGZ01000005">
    <property type="protein sequence ID" value="GAB77571.1"/>
    <property type="molecule type" value="Genomic_DNA"/>
</dbReference>
<feature type="domain" description="NrtR DNA-binding winged helix" evidence="1">
    <location>
        <begin position="238"/>
        <end position="298"/>
    </location>
</feature>
<keyword evidence="3" id="KW-1185">Reference proteome</keyword>
<organism evidence="2 3">
    <name type="scientific">Austwickia chelonae NBRC 105200</name>
    <dbReference type="NCBI Taxonomy" id="1184607"/>
    <lineage>
        <taxon>Bacteria</taxon>
        <taxon>Bacillati</taxon>
        <taxon>Actinomycetota</taxon>
        <taxon>Actinomycetes</taxon>
        <taxon>Micrococcales</taxon>
        <taxon>Dermatophilaceae</taxon>
        <taxon>Austwickia</taxon>
    </lineage>
</organism>
<dbReference type="STRING" id="100225.SAMN05421595_1409"/>